<dbReference type="AlphaFoldDB" id="A0A810QB22"/>
<feature type="signal peptide" evidence="3">
    <location>
        <begin position="1"/>
        <end position="27"/>
    </location>
</feature>
<reference evidence="4" key="1">
    <citation type="submission" date="2020-09" db="EMBL/GenBank/DDBJ databases">
        <title>New species isolated from human feces.</title>
        <authorList>
            <person name="Kitahara M."/>
            <person name="Shigeno Y."/>
            <person name="Shime M."/>
            <person name="Matsumoto Y."/>
            <person name="Nakamura S."/>
            <person name="Motooka D."/>
            <person name="Fukuoka S."/>
            <person name="Nishikawa H."/>
            <person name="Benno Y."/>
        </authorList>
    </citation>
    <scope>NUCLEOTIDE SEQUENCE</scope>
    <source>
        <strain evidence="4">MM59</strain>
    </source>
</reference>
<feature type="chain" id="PRO_5033027790" description="GLUG domain-containing protein" evidence="3">
    <location>
        <begin position="28"/>
        <end position="1063"/>
    </location>
</feature>
<keyword evidence="2" id="KW-0472">Membrane</keyword>
<dbReference type="Proteomes" id="UP000679848">
    <property type="component" value="Chromosome"/>
</dbReference>
<evidence type="ECO:0000313" key="4">
    <source>
        <dbReference type="EMBL" id="BCK85459.1"/>
    </source>
</evidence>
<accession>A0A810QB22</accession>
<name>A0A810QB22_9FIRM</name>
<dbReference type="SUPFAM" id="SSF58104">
    <property type="entry name" value="Methyl-accepting chemotaxis protein (MCP) signaling domain"/>
    <property type="match status" value="1"/>
</dbReference>
<dbReference type="RefSeq" id="WP_213543559.1">
    <property type="nucleotide sequence ID" value="NZ_AP023420.1"/>
</dbReference>
<protein>
    <recommendedName>
        <fullName evidence="6">GLUG domain-containing protein</fullName>
    </recommendedName>
</protein>
<feature type="region of interest" description="Disordered" evidence="1">
    <location>
        <begin position="626"/>
        <end position="645"/>
    </location>
</feature>
<dbReference type="EMBL" id="AP023420">
    <property type="protein sequence ID" value="BCK85459.1"/>
    <property type="molecule type" value="Genomic_DNA"/>
</dbReference>
<evidence type="ECO:0000313" key="5">
    <source>
        <dbReference type="Proteomes" id="UP000679848"/>
    </source>
</evidence>
<evidence type="ECO:0000256" key="1">
    <source>
        <dbReference type="SAM" id="MobiDB-lite"/>
    </source>
</evidence>
<evidence type="ECO:0000256" key="2">
    <source>
        <dbReference type="SAM" id="Phobius"/>
    </source>
</evidence>
<proteinExistence type="predicted"/>
<sequence>MKRIHRGMALALSAVLLLLTAAPSAWAAENTITIETAQDLAELSKNCSLDSWSQGKTVLLAGDIDLTGTDFRPIPTFGGTFDGQGHTISGLLVTGNGNVQGLFRYVQVGGVVQDLSVRGTVSPTDFRDTAGGIVGSNRGQLLRCTFQGTVKGESSVGGIAGINEAEGRLINCTFSGLVEGNLHVGGIAGQNLGGVIQCTNQGDINPTSETPAKSEDPLNLGEQVAGWTDVGGIAGYSTGLLQSCRNEGAVGYPHIGYNVGGIAGRQSGCLDGCVNTGKVMGRKDIGGVAGQMEPDVTLLFNESFLQRLGDELSTLQNMSDALLDDVGVIADDLSAQMQAISDQTRLTKDAVGDLSDAMTAWADEGIGQVNDLSARISRTLDQLEPVLDDVDGQLKDLSDVVEDLSGALDRAEEMGQLGEESIRSLRLAMEELRKIPEACRGALAKLQEAVKALRDALGDEEKTQEALKQCVSAAEELAEVILGRAGAAADHLLESLRALAQGGDEASGILSRLSRLGEELSALIDDMADSASELHQVLKDLSDQPAISFPSLDSAITEERDALDEAFSSLMDQADGLHTLADSSVDTVTADLKAISGQLGVISSLLSDEGARMQETDLEDRFQDVSDREQIESQTTGRLSSSRNEGAVEGDVNVAGIAGSLAIDLEYDPEDDWNQAGDHTLDVWVETRAVLFRCVNTGLVTGKKDYAGGIVGRMDMGRVQNCENYGDVASTDGSYVGGIAGASWGTVHSCWSKCTLSGTHYIGGIAGLGSDLTECRTLVEIAEGGAYTGAVAGSIETDGTVSGNLFASEDLAAIDGISYAGSAEPVTLEALCLLPDVPTDFSKLTLTFTADDELVGIVSVPYGEGIDVLPELPAKEGYSAAWPDLDYRHITASQTVEAVYTPYTSALSGSGELPRILVDGSFSSRAKVAYAREEVCWTDQGGTQYSGTAWTVTVDDPDLKTVSYTIHYRLPEEGGRWSVWVQGENGWESQEYTVDGHYLLLSGNSETTTFCVLPRELPVVQIILAAIALAAVLLFALIRRHRKTQRHQAQPSDKSLLKDQEDR</sequence>
<evidence type="ECO:0008006" key="6">
    <source>
        <dbReference type="Google" id="ProtNLM"/>
    </source>
</evidence>
<organism evidence="4 5">
    <name type="scientific">Pusillibacter faecalis</name>
    <dbReference type="NCBI Taxonomy" id="2714358"/>
    <lineage>
        <taxon>Bacteria</taxon>
        <taxon>Bacillati</taxon>
        <taxon>Bacillota</taxon>
        <taxon>Clostridia</taxon>
        <taxon>Eubacteriales</taxon>
        <taxon>Oscillospiraceae</taxon>
        <taxon>Pusillibacter</taxon>
    </lineage>
</organism>
<gene>
    <name evidence="4" type="ORF">MM59RIKEN_27780</name>
</gene>
<keyword evidence="2" id="KW-1133">Transmembrane helix</keyword>
<keyword evidence="5" id="KW-1185">Reference proteome</keyword>
<feature type="compositionally biased region" description="Polar residues" evidence="1">
    <location>
        <begin position="632"/>
        <end position="644"/>
    </location>
</feature>
<dbReference type="Gene3D" id="2.160.20.110">
    <property type="match status" value="3"/>
</dbReference>
<dbReference type="KEGG" id="pfaa:MM59RIKEN_27780"/>
<dbReference type="Gene3D" id="1.20.1480.30">
    <property type="entry name" value="Designed four-helix bundle protein"/>
    <property type="match status" value="1"/>
</dbReference>
<keyword evidence="3" id="KW-0732">Signal</keyword>
<feature type="transmembrane region" description="Helical" evidence="2">
    <location>
        <begin position="1019"/>
        <end position="1038"/>
    </location>
</feature>
<keyword evidence="2" id="KW-0812">Transmembrane</keyword>
<evidence type="ECO:0000256" key="3">
    <source>
        <dbReference type="SAM" id="SignalP"/>
    </source>
</evidence>